<dbReference type="Proteomes" id="UP001286456">
    <property type="component" value="Unassembled WGS sequence"/>
</dbReference>
<dbReference type="EMBL" id="JAUEPO010000005">
    <property type="protein sequence ID" value="KAK3320521.1"/>
    <property type="molecule type" value="Genomic_DNA"/>
</dbReference>
<feature type="transmembrane region" description="Helical" evidence="1">
    <location>
        <begin position="526"/>
        <end position="548"/>
    </location>
</feature>
<evidence type="ECO:0000256" key="1">
    <source>
        <dbReference type="SAM" id="Phobius"/>
    </source>
</evidence>
<reference evidence="2" key="1">
    <citation type="journal article" date="2023" name="Mol. Phylogenet. Evol.">
        <title>Genome-scale phylogeny and comparative genomics of the fungal order Sordariales.</title>
        <authorList>
            <person name="Hensen N."/>
            <person name="Bonometti L."/>
            <person name="Westerberg I."/>
            <person name="Brannstrom I.O."/>
            <person name="Guillou S."/>
            <person name="Cros-Aarteil S."/>
            <person name="Calhoun S."/>
            <person name="Haridas S."/>
            <person name="Kuo A."/>
            <person name="Mondo S."/>
            <person name="Pangilinan J."/>
            <person name="Riley R."/>
            <person name="LaButti K."/>
            <person name="Andreopoulos B."/>
            <person name="Lipzen A."/>
            <person name="Chen C."/>
            <person name="Yan M."/>
            <person name="Daum C."/>
            <person name="Ng V."/>
            <person name="Clum A."/>
            <person name="Steindorff A."/>
            <person name="Ohm R.A."/>
            <person name="Martin F."/>
            <person name="Silar P."/>
            <person name="Natvig D.O."/>
            <person name="Lalanne C."/>
            <person name="Gautier V."/>
            <person name="Ament-Velasquez S.L."/>
            <person name="Kruys A."/>
            <person name="Hutchinson M.I."/>
            <person name="Powell A.J."/>
            <person name="Barry K."/>
            <person name="Miller A.N."/>
            <person name="Grigoriev I.V."/>
            <person name="Debuchy R."/>
            <person name="Gladieux P."/>
            <person name="Hiltunen Thoren M."/>
            <person name="Johannesson H."/>
        </authorList>
    </citation>
    <scope>NUCLEOTIDE SEQUENCE</scope>
    <source>
        <strain evidence="2">SMH4131-1</strain>
    </source>
</reference>
<gene>
    <name evidence="2" type="ORF">B0T19DRAFT_465342</name>
</gene>
<sequence>MSTVDYAVYTGIWTDWSYGKALGATLTLGRSDANLLIAFVAFFLTVVTARLWAISCFVFHTCLSSRAPRDTVHHQRQAVLRNNSGPISTAWTLIQLGWAWRKSEKTTWKVVPLLTCSVLLAVGFTVAAGFSSRIGRSSEVLLASGNCKNVGSIPMDEAVQFDYYMPWMAKQIASAATYAQQCYSAGSTQPRNCRNTNFVQPQLPMSVNTTAGCPFDAQLCATNDSNLILDTGLLDSHTHLGINSPPESRFQLRTVLHCAPLVTQGHRESFTSYNDQLFTSYFYSTSPGGVERDADPIQYKLQALAEFIPIPGLQRRDAETHLFFLSPNQVMFNAPTTDLWYNSSQSEELSFVIPVRSSSDQSERRLWLAAEAASPLGCASQMQICFSDLPAEQQCTPLSGFGDTSDAMKQLGVSNSSTARFKWAWNTMVSADFAAINVVRTLGQQAMTSRYNLIDGFQGGTLPRDQWQRDVQYWNAVSLATMQQSLLVAAAGDLFDYPEALDSPSNDEARTLCADQKMISPNHISFSLFGLAFIGVFGLLAIVVSLCLEPVVHCIQRRLKRDPYSRMEWFATGALQMQRMAHEELGMGVWSQCDELVPVSAGNAILAGLDVSDEKHPLLCVPESAMEKMISVESDQPKSESLATRVEDRGTETSVSVMSFDSFVDERRSLQADGHVMSPDVVTRRS</sequence>
<keyword evidence="3" id="KW-1185">Reference proteome</keyword>
<comment type="caution">
    <text evidence="2">The sequence shown here is derived from an EMBL/GenBank/DDBJ whole genome shotgun (WGS) entry which is preliminary data.</text>
</comment>
<organism evidence="2 3">
    <name type="scientific">Cercophora scortea</name>
    <dbReference type="NCBI Taxonomy" id="314031"/>
    <lineage>
        <taxon>Eukaryota</taxon>
        <taxon>Fungi</taxon>
        <taxon>Dikarya</taxon>
        <taxon>Ascomycota</taxon>
        <taxon>Pezizomycotina</taxon>
        <taxon>Sordariomycetes</taxon>
        <taxon>Sordariomycetidae</taxon>
        <taxon>Sordariales</taxon>
        <taxon>Lasiosphaeriaceae</taxon>
        <taxon>Cercophora</taxon>
    </lineage>
</organism>
<keyword evidence="1" id="KW-0472">Membrane</keyword>
<evidence type="ECO:0000313" key="2">
    <source>
        <dbReference type="EMBL" id="KAK3320521.1"/>
    </source>
</evidence>
<feature type="transmembrane region" description="Helical" evidence="1">
    <location>
        <begin position="110"/>
        <end position="130"/>
    </location>
</feature>
<keyword evidence="1" id="KW-0812">Transmembrane</keyword>
<accession>A0AAE0M5T1</accession>
<keyword evidence="1" id="KW-1133">Transmembrane helix</keyword>
<feature type="transmembrane region" description="Helical" evidence="1">
    <location>
        <begin position="35"/>
        <end position="59"/>
    </location>
</feature>
<reference evidence="2" key="2">
    <citation type="submission" date="2023-06" db="EMBL/GenBank/DDBJ databases">
        <authorList>
            <consortium name="Lawrence Berkeley National Laboratory"/>
            <person name="Haridas S."/>
            <person name="Hensen N."/>
            <person name="Bonometti L."/>
            <person name="Westerberg I."/>
            <person name="Brannstrom I.O."/>
            <person name="Guillou S."/>
            <person name="Cros-Aarteil S."/>
            <person name="Calhoun S."/>
            <person name="Kuo A."/>
            <person name="Mondo S."/>
            <person name="Pangilinan J."/>
            <person name="Riley R."/>
            <person name="Labutti K."/>
            <person name="Andreopoulos B."/>
            <person name="Lipzen A."/>
            <person name="Chen C."/>
            <person name="Yanf M."/>
            <person name="Daum C."/>
            <person name="Ng V."/>
            <person name="Clum A."/>
            <person name="Steindorff A."/>
            <person name="Ohm R."/>
            <person name="Martin F."/>
            <person name="Silar P."/>
            <person name="Natvig D."/>
            <person name="Lalanne C."/>
            <person name="Gautier V."/>
            <person name="Ament-Velasquez S.L."/>
            <person name="Kruys A."/>
            <person name="Hutchinson M.I."/>
            <person name="Powell A.J."/>
            <person name="Barry K."/>
            <person name="Miller A.N."/>
            <person name="Grigoriev I.V."/>
            <person name="Debuchy R."/>
            <person name="Gladieux P."/>
            <person name="Thoren M.H."/>
            <person name="Johannesson H."/>
        </authorList>
    </citation>
    <scope>NUCLEOTIDE SEQUENCE</scope>
    <source>
        <strain evidence="2">SMH4131-1</strain>
    </source>
</reference>
<dbReference type="AlphaFoldDB" id="A0AAE0M5T1"/>
<proteinExistence type="predicted"/>
<protein>
    <submittedName>
        <fullName evidence="2">Uncharacterized protein</fullName>
    </submittedName>
</protein>
<name>A0AAE0M5T1_9PEZI</name>
<evidence type="ECO:0000313" key="3">
    <source>
        <dbReference type="Proteomes" id="UP001286456"/>
    </source>
</evidence>